<dbReference type="Proteomes" id="UP000051886">
    <property type="component" value="Unassembled WGS sequence"/>
</dbReference>
<evidence type="ECO:0000256" key="1">
    <source>
        <dbReference type="ARBA" id="ARBA00022485"/>
    </source>
</evidence>
<dbReference type="SMART" id="SM00491">
    <property type="entry name" value="HELICc2"/>
    <property type="match status" value="1"/>
</dbReference>
<keyword evidence="3" id="KW-0547">Nucleotide-binding</keyword>
<evidence type="ECO:0000256" key="3">
    <source>
        <dbReference type="ARBA" id="ARBA00022741"/>
    </source>
</evidence>
<dbReference type="GO" id="GO:0046872">
    <property type="term" value="F:metal ion binding"/>
    <property type="evidence" value="ECO:0007669"/>
    <property type="project" value="UniProtKB-KW"/>
</dbReference>
<dbReference type="SUPFAM" id="SSF52540">
    <property type="entry name" value="P-loop containing nucleoside triphosphate hydrolases"/>
    <property type="match status" value="2"/>
</dbReference>
<dbReference type="GO" id="GO:0016818">
    <property type="term" value="F:hydrolase activity, acting on acid anhydrides, in phosphorus-containing anhydrides"/>
    <property type="evidence" value="ECO:0007669"/>
    <property type="project" value="InterPro"/>
</dbReference>
<keyword evidence="5" id="KW-0378">Hydrolase</keyword>
<evidence type="ECO:0000256" key="13">
    <source>
        <dbReference type="ARBA" id="ARBA00038058"/>
    </source>
</evidence>
<dbReference type="InterPro" id="IPR014013">
    <property type="entry name" value="Helic_SF1/SF2_ATP-bd_DinG/Rad3"/>
</dbReference>
<keyword evidence="1" id="KW-0004">4Fe-4S</keyword>
<evidence type="ECO:0000256" key="4">
    <source>
        <dbReference type="ARBA" id="ARBA00022763"/>
    </source>
</evidence>
<dbReference type="InterPro" id="IPR006554">
    <property type="entry name" value="Helicase-like_DEXD_c2"/>
</dbReference>
<name>A0A0R2LHH4_9LACO</name>
<protein>
    <submittedName>
        <fullName evidence="15">Superfamily II DNA and RNA helicase</fullName>
    </submittedName>
</protein>
<dbReference type="Gene3D" id="1.10.30.20">
    <property type="entry name" value="Bacterial XPD DNA helicase, FeS cluster domain"/>
    <property type="match status" value="1"/>
</dbReference>
<keyword evidence="8" id="KW-0408">Iron</keyword>
<keyword evidence="2" id="KW-0479">Metal-binding</keyword>
<evidence type="ECO:0000259" key="14">
    <source>
        <dbReference type="PROSITE" id="PS51193"/>
    </source>
</evidence>
<evidence type="ECO:0000256" key="7">
    <source>
        <dbReference type="ARBA" id="ARBA00022840"/>
    </source>
</evidence>
<evidence type="ECO:0000256" key="10">
    <source>
        <dbReference type="ARBA" id="ARBA00023125"/>
    </source>
</evidence>
<comment type="similarity">
    <text evidence="13">Belongs to the helicase family. DinG subfamily.</text>
</comment>
<keyword evidence="4" id="KW-0227">DNA damage</keyword>
<evidence type="ECO:0000256" key="8">
    <source>
        <dbReference type="ARBA" id="ARBA00023004"/>
    </source>
</evidence>
<dbReference type="AlphaFoldDB" id="A0A0R2LHH4"/>
<keyword evidence="7" id="KW-0067">ATP-binding</keyword>
<proteinExistence type="inferred from homology"/>
<dbReference type="STRING" id="449659.IV66_GL000446"/>
<dbReference type="InterPro" id="IPR006555">
    <property type="entry name" value="ATP-dep_Helicase_C"/>
</dbReference>
<dbReference type="GO" id="GO:0051539">
    <property type="term" value="F:4 iron, 4 sulfur cluster binding"/>
    <property type="evidence" value="ECO:0007669"/>
    <property type="project" value="UniProtKB-KW"/>
</dbReference>
<comment type="caution">
    <text evidence="15">The sequence shown here is derived from an EMBL/GenBank/DDBJ whole genome shotgun (WGS) entry which is preliminary data.</text>
</comment>
<keyword evidence="16" id="KW-1185">Reference proteome</keyword>
<dbReference type="InterPro" id="IPR042493">
    <property type="entry name" value="XPD_DNA_FeS"/>
</dbReference>
<dbReference type="GO" id="GO:0003677">
    <property type="term" value="F:DNA binding"/>
    <property type="evidence" value="ECO:0007669"/>
    <property type="project" value="UniProtKB-KW"/>
</dbReference>
<dbReference type="Gene3D" id="1.10.275.40">
    <property type="match status" value="1"/>
</dbReference>
<dbReference type="OrthoDB" id="9765586at2"/>
<evidence type="ECO:0000313" key="16">
    <source>
        <dbReference type="Proteomes" id="UP000051886"/>
    </source>
</evidence>
<dbReference type="InterPro" id="IPR011545">
    <property type="entry name" value="DEAD/DEAH_box_helicase_dom"/>
</dbReference>
<keyword evidence="10" id="KW-0238">DNA-binding</keyword>
<feature type="domain" description="Helicase ATP-binding" evidence="14">
    <location>
        <begin position="183"/>
        <end position="429"/>
    </location>
</feature>
<evidence type="ECO:0000256" key="11">
    <source>
        <dbReference type="ARBA" id="ARBA00023204"/>
    </source>
</evidence>
<dbReference type="GO" id="GO:0005524">
    <property type="term" value="F:ATP binding"/>
    <property type="evidence" value="ECO:0007669"/>
    <property type="project" value="UniProtKB-KW"/>
</dbReference>
<organism evidence="15 16">
    <name type="scientific">Ligilactobacillus pobuzihii</name>
    <dbReference type="NCBI Taxonomy" id="449659"/>
    <lineage>
        <taxon>Bacteria</taxon>
        <taxon>Bacillati</taxon>
        <taxon>Bacillota</taxon>
        <taxon>Bacilli</taxon>
        <taxon>Lactobacillales</taxon>
        <taxon>Lactobacillaceae</taxon>
        <taxon>Ligilactobacillus</taxon>
    </lineage>
</organism>
<evidence type="ECO:0000256" key="5">
    <source>
        <dbReference type="ARBA" id="ARBA00022801"/>
    </source>
</evidence>
<dbReference type="GO" id="GO:0003678">
    <property type="term" value="F:DNA helicase activity"/>
    <property type="evidence" value="ECO:0007669"/>
    <property type="project" value="InterPro"/>
</dbReference>
<dbReference type="PATRIC" id="fig|449659.4.peg.447"/>
<evidence type="ECO:0000256" key="9">
    <source>
        <dbReference type="ARBA" id="ARBA00023014"/>
    </source>
</evidence>
<gene>
    <name evidence="15" type="ORF">IV66_GL000446</name>
</gene>
<sequence>MNRNSIGIRQMVEFVLRSGDLNPASTGSQNTALEGSRIHRKLQKEWQQTTKKEVYLKKSFTAGNEEWLLHGRADALHLTENKTYDEVREIKTSSLAFEELSENTLTLYFSQAKVYAYILMEENNIDHLTLSLYYFQTTTEKLTVKSIEYTREDATIFYNQLIEKFTWWVEFKAKMRNKRNFSSQELTFPFPKYRQSQYKLSAAVYKTIYSHQRLFVEAPTGTGKTISTLFPAVKAFGEKHAERIFYLTAKQSTRHVVEEACALMEKNGLTMHAITLTAKDHITFEEEKNLADTKNPYFLGYYDRLKPALKDILSNETVLTRNVIEKYARKHTVDPFEFSLDVSLFCDTIICDYNYLFDPLVYLQRFFSEKNDGNIFLVDEAHNLVQRARDMYTKEISSGKLKQLLTTYSTKLKASDKILKIISDLLDEFEKLKGPMKNYHQDSLIITEEFEGLKDKLQPFSDHLNDWLQENPDSEVSEEMLDYFLNCHSYLKISNFYGPAFKTRLTYDKKTDDLSVKIFCLDPSDLIDEQLQLGGGSILFSATLSPLPYYQEILGGRDNSLAYRLPSPFPPENLAVLVPAYIQTTYQKRTANQDNILAALHLLALSKKGNYLVFLPSYSYLKNIASAYAQKYPEQKIIQQQNEMDAKQREEFLENFQKDQSQPVLGFAVLGGIFSEGIDLKGERLSGVAIISVGLPPNDPELDALKEYYFNQNKDGFQYAYQLPGVNNVFQAAGRVIRSETDTGIVMLVDARFDQQRYTRFYPPHWKNYHAVYSSQELKSALTNFWKNK</sequence>
<evidence type="ECO:0000256" key="12">
    <source>
        <dbReference type="ARBA" id="ARBA00023235"/>
    </source>
</evidence>
<dbReference type="PANTHER" id="PTHR11472:SF34">
    <property type="entry name" value="REGULATOR OF TELOMERE ELONGATION HELICASE 1"/>
    <property type="match status" value="1"/>
</dbReference>
<dbReference type="InterPro" id="IPR027417">
    <property type="entry name" value="P-loop_NTPase"/>
</dbReference>
<keyword evidence="9" id="KW-0411">Iron-sulfur</keyword>
<dbReference type="SMART" id="SM00488">
    <property type="entry name" value="DEXDc2"/>
    <property type="match status" value="1"/>
</dbReference>
<dbReference type="Pfam" id="PF00270">
    <property type="entry name" value="DEAD"/>
    <property type="match status" value="1"/>
</dbReference>
<dbReference type="InterPro" id="IPR010614">
    <property type="entry name" value="RAD3-like_helicase_DEAD"/>
</dbReference>
<evidence type="ECO:0000313" key="15">
    <source>
        <dbReference type="EMBL" id="KRN97524.1"/>
    </source>
</evidence>
<evidence type="ECO:0000256" key="2">
    <source>
        <dbReference type="ARBA" id="ARBA00022723"/>
    </source>
</evidence>
<dbReference type="GO" id="GO:0006281">
    <property type="term" value="P:DNA repair"/>
    <property type="evidence" value="ECO:0007669"/>
    <property type="project" value="UniProtKB-KW"/>
</dbReference>
<accession>A0A0R2LHH4</accession>
<dbReference type="EMBL" id="JQCN01000060">
    <property type="protein sequence ID" value="KRN97524.1"/>
    <property type="molecule type" value="Genomic_DNA"/>
</dbReference>
<dbReference type="PANTHER" id="PTHR11472">
    <property type="entry name" value="DNA REPAIR DEAD HELICASE RAD3/XP-D SUBFAMILY MEMBER"/>
    <property type="match status" value="1"/>
</dbReference>
<keyword evidence="11" id="KW-0234">DNA repair</keyword>
<dbReference type="PROSITE" id="PS51193">
    <property type="entry name" value="HELICASE_ATP_BIND_2"/>
    <property type="match status" value="1"/>
</dbReference>
<dbReference type="Pfam" id="PF06733">
    <property type="entry name" value="DEAD_2"/>
    <property type="match status" value="1"/>
</dbReference>
<reference evidence="15 16" key="1">
    <citation type="journal article" date="2015" name="Genome Announc.">
        <title>Expanding the biotechnology potential of lactobacilli through comparative genomics of 213 strains and associated genera.</title>
        <authorList>
            <person name="Sun Z."/>
            <person name="Harris H.M."/>
            <person name="McCann A."/>
            <person name="Guo C."/>
            <person name="Argimon S."/>
            <person name="Zhang W."/>
            <person name="Yang X."/>
            <person name="Jeffery I.B."/>
            <person name="Cooney J.C."/>
            <person name="Kagawa T.F."/>
            <person name="Liu W."/>
            <person name="Song Y."/>
            <person name="Salvetti E."/>
            <person name="Wrobel A."/>
            <person name="Rasinkangas P."/>
            <person name="Parkhill J."/>
            <person name="Rea M.C."/>
            <person name="O'Sullivan O."/>
            <person name="Ritari J."/>
            <person name="Douillard F.P."/>
            <person name="Paul Ross R."/>
            <person name="Yang R."/>
            <person name="Briner A.E."/>
            <person name="Felis G.E."/>
            <person name="de Vos W.M."/>
            <person name="Barrangou R."/>
            <person name="Klaenhammer T.R."/>
            <person name="Caufield P.W."/>
            <person name="Cui Y."/>
            <person name="Zhang H."/>
            <person name="O'Toole P.W."/>
        </authorList>
    </citation>
    <scope>NUCLEOTIDE SEQUENCE [LARGE SCALE GENOMIC DNA]</scope>
    <source>
        <strain evidence="15 16">NBRC 103219</strain>
    </source>
</reference>
<dbReference type="RefSeq" id="WP_017866915.1">
    <property type="nucleotide sequence ID" value="NZ_BJYB01000022.1"/>
</dbReference>
<dbReference type="InterPro" id="IPR045028">
    <property type="entry name" value="DinG/Rad3-like"/>
</dbReference>
<keyword evidence="6 15" id="KW-0347">Helicase</keyword>
<dbReference type="Gene3D" id="3.40.50.300">
    <property type="entry name" value="P-loop containing nucleotide triphosphate hydrolases"/>
    <property type="match status" value="2"/>
</dbReference>
<dbReference type="Pfam" id="PF13307">
    <property type="entry name" value="Helicase_C_2"/>
    <property type="match status" value="1"/>
</dbReference>
<evidence type="ECO:0000256" key="6">
    <source>
        <dbReference type="ARBA" id="ARBA00022806"/>
    </source>
</evidence>
<keyword evidence="12" id="KW-0413">Isomerase</keyword>